<feature type="region of interest" description="Disordered" evidence="1">
    <location>
        <begin position="1"/>
        <end position="64"/>
    </location>
</feature>
<comment type="caution">
    <text evidence="2">The sequence shown here is derived from an EMBL/GenBank/DDBJ whole genome shotgun (WGS) entry which is preliminary data.</text>
</comment>
<accession>A0A502M2B3</accession>
<evidence type="ECO:0000256" key="1">
    <source>
        <dbReference type="SAM" id="MobiDB-lite"/>
    </source>
</evidence>
<sequence length="295" mass="31182">MFALSCEQGPKGEKGDRGPAGPQGQPGAKGEKGEKGDPGQPGPAGVVGPQGPKGEKGEAGEAAKASALERTMLVDSKFSDKGTDSERALFNVLINDGKNDNTKKIPFSEPIKKGDIVKMKFNFTNRWNGANFFGKYNGELETEDLFSGDDSKLEVGAHTEDGKGLRGQIFVDFVRDSNGDRAKGVDANVPKHIFKARVAYILFTDGIEILQIKAGFKNPSGQNFETADDFNTTDISIGSAFVGKLEISKISVTEKEVTMPDLAKVLAPKVAPVVDATEHEASGSVVPGSPAGPAR</sequence>
<dbReference type="GO" id="GO:0030020">
    <property type="term" value="F:extracellular matrix structural constituent conferring tensile strength"/>
    <property type="evidence" value="ECO:0007669"/>
    <property type="project" value="TreeGrafter"/>
</dbReference>
<proteinExistence type="predicted"/>
<evidence type="ECO:0000313" key="2">
    <source>
        <dbReference type="EMBL" id="TPI02721.1"/>
    </source>
</evidence>
<dbReference type="Pfam" id="PF01391">
    <property type="entry name" value="Collagen"/>
    <property type="match status" value="1"/>
</dbReference>
<dbReference type="GO" id="GO:0031012">
    <property type="term" value="C:extracellular matrix"/>
    <property type="evidence" value="ECO:0007669"/>
    <property type="project" value="TreeGrafter"/>
</dbReference>
<keyword evidence="2" id="KW-0176">Collagen</keyword>
<dbReference type="GO" id="GO:0030198">
    <property type="term" value="P:extracellular matrix organization"/>
    <property type="evidence" value="ECO:0007669"/>
    <property type="project" value="TreeGrafter"/>
</dbReference>
<feature type="compositionally biased region" description="Low complexity" evidence="1">
    <location>
        <begin position="43"/>
        <end position="52"/>
    </location>
</feature>
<protein>
    <submittedName>
        <fullName evidence="2">Collagen-like protein</fullName>
    </submittedName>
</protein>
<dbReference type="AlphaFoldDB" id="A0A502M2B3"/>
<dbReference type="InterPro" id="IPR050149">
    <property type="entry name" value="Collagen_superfamily"/>
</dbReference>
<gene>
    <name evidence="2" type="ORF">FJM01_00345</name>
</gene>
<organism evidence="2 3">
    <name type="scientific">Mycoplasma struthionis</name>
    <dbReference type="NCBI Taxonomy" id="538220"/>
    <lineage>
        <taxon>Bacteria</taxon>
        <taxon>Bacillati</taxon>
        <taxon>Mycoplasmatota</taxon>
        <taxon>Mollicutes</taxon>
        <taxon>Mycoplasmataceae</taxon>
        <taxon>Mycoplasma</taxon>
    </lineage>
</organism>
<dbReference type="PANTHER" id="PTHR24023">
    <property type="entry name" value="COLLAGEN ALPHA"/>
    <property type="match status" value="1"/>
</dbReference>
<feature type="compositionally biased region" description="Low complexity" evidence="1">
    <location>
        <begin position="19"/>
        <end position="28"/>
    </location>
</feature>
<dbReference type="GO" id="GO:0005615">
    <property type="term" value="C:extracellular space"/>
    <property type="evidence" value="ECO:0007669"/>
    <property type="project" value="TreeGrafter"/>
</dbReference>
<reference evidence="2 3" key="1">
    <citation type="submission" date="2019-06" db="EMBL/GenBank/DDBJ databases">
        <title>A comparative genomics study of ostrich specific Mycoplasmas.</title>
        <authorList>
            <person name="Botes A."/>
            <person name="Nel T."/>
        </authorList>
    </citation>
    <scope>NUCLEOTIDE SEQUENCE [LARGE SCALE GENOMIC DNA]</scope>
    <source>
        <strain evidence="2 3">Ms01</strain>
    </source>
</reference>
<dbReference type="InterPro" id="IPR008160">
    <property type="entry name" value="Collagen"/>
</dbReference>
<dbReference type="PANTHER" id="PTHR24023:SF1082">
    <property type="entry name" value="COLLAGEN TRIPLE HELIX REPEAT"/>
    <property type="match status" value="1"/>
</dbReference>
<dbReference type="Proteomes" id="UP000317904">
    <property type="component" value="Unassembled WGS sequence"/>
</dbReference>
<name>A0A502M2B3_9MOLU</name>
<evidence type="ECO:0000313" key="3">
    <source>
        <dbReference type="Proteomes" id="UP000317904"/>
    </source>
</evidence>
<dbReference type="EMBL" id="VFSY01000010">
    <property type="protein sequence ID" value="TPI02721.1"/>
    <property type="molecule type" value="Genomic_DNA"/>
</dbReference>